<dbReference type="SMART" id="SM00672">
    <property type="entry name" value="CAP10"/>
    <property type="match status" value="1"/>
</dbReference>
<accession>A0A6C0M307</accession>
<dbReference type="InterPro" id="IPR051091">
    <property type="entry name" value="O-Glucosyltr/Glycosyltrsf_90"/>
</dbReference>
<reference evidence="2" key="1">
    <citation type="journal article" date="2020" name="Nature">
        <title>Giant virus diversity and host interactions through global metagenomics.</title>
        <authorList>
            <person name="Schulz F."/>
            <person name="Roux S."/>
            <person name="Paez-Espino D."/>
            <person name="Jungbluth S."/>
            <person name="Walsh D.A."/>
            <person name="Denef V.J."/>
            <person name="McMahon K.D."/>
            <person name="Konstantinidis K.T."/>
            <person name="Eloe-Fadrosh E.A."/>
            <person name="Kyrpides N.C."/>
            <person name="Woyke T."/>
        </authorList>
    </citation>
    <scope>NUCLEOTIDE SEQUENCE</scope>
    <source>
        <strain evidence="2">GVMAG-S-1035085-51</strain>
    </source>
</reference>
<dbReference type="PANTHER" id="PTHR12203">
    <property type="entry name" value="KDEL LYS-ASP-GLU-LEU CONTAINING - RELATED"/>
    <property type="match status" value="1"/>
</dbReference>
<proteinExistence type="predicted"/>
<dbReference type="InterPro" id="IPR006598">
    <property type="entry name" value="CAP10"/>
</dbReference>
<evidence type="ECO:0000313" key="2">
    <source>
        <dbReference type="EMBL" id="QHU35862.1"/>
    </source>
</evidence>
<dbReference type="EMBL" id="MN740613">
    <property type="protein sequence ID" value="QHU35862.1"/>
    <property type="molecule type" value="Genomic_DNA"/>
</dbReference>
<protein>
    <recommendedName>
        <fullName evidence="1">Glycosyl transferase CAP10 domain-containing protein</fullName>
    </recommendedName>
</protein>
<dbReference type="AlphaFoldDB" id="A0A6C0M307"/>
<organism evidence="2">
    <name type="scientific">viral metagenome</name>
    <dbReference type="NCBI Taxonomy" id="1070528"/>
    <lineage>
        <taxon>unclassified sequences</taxon>
        <taxon>metagenomes</taxon>
        <taxon>organismal metagenomes</taxon>
    </lineage>
</organism>
<feature type="domain" description="Glycosyl transferase CAP10" evidence="1">
    <location>
        <begin position="82"/>
        <end position="331"/>
    </location>
</feature>
<name>A0A6C0M307_9ZZZZ</name>
<evidence type="ECO:0000259" key="1">
    <source>
        <dbReference type="SMART" id="SM00672"/>
    </source>
</evidence>
<sequence>MKEELIKAIHNDINTFQYNTSIINDMNDIFHTNSKYKHNMIKIIIKDTSIITTEYHNDSERIIDIINLITKSLDFGKEKGKYVKDTIMYIYVSDVYPFEYQYLPFFCFAKPLDKNGILIPDNTYQCQKLIKKCTNWDDLKKEIKKKCTSSKENIIYFKGANTGADKHNIRKQLSNDYFDIPVKVIINKTFIPLYNLCKYKYLLNLPGHQPWSYRLKYLFLMKSLVINIDVIQHYKNNNNREWRTFYDRLFEPNKDFINIYYNWYENDDTKNKIEYSKIKEQLINIYNHFQSHQKEYDNIVNNAYKKINKITNESIYDNMFYTIRYYANKFA</sequence>